<dbReference type="RefSeq" id="WP_307488376.1">
    <property type="nucleotide sequence ID" value="NZ_JAUSSY010000002.1"/>
</dbReference>
<dbReference type="EMBL" id="JAUSSY010000002">
    <property type="protein sequence ID" value="MDQ0117512.1"/>
    <property type="molecule type" value="Genomic_DNA"/>
</dbReference>
<proteinExistence type="predicted"/>
<organism evidence="2 3">
    <name type="scientific">Pseudarthrobacter defluvii</name>
    <dbReference type="NCBI Taxonomy" id="410837"/>
    <lineage>
        <taxon>Bacteria</taxon>
        <taxon>Bacillati</taxon>
        <taxon>Actinomycetota</taxon>
        <taxon>Actinomycetes</taxon>
        <taxon>Micrococcales</taxon>
        <taxon>Micrococcaceae</taxon>
        <taxon>Pseudarthrobacter</taxon>
    </lineage>
</organism>
<name>A0ABT9UCZ2_9MICC</name>
<reference evidence="2 3" key="1">
    <citation type="submission" date="2023-07" db="EMBL/GenBank/DDBJ databases">
        <title>Sorghum-associated microbial communities from plants grown in Nebraska, USA.</title>
        <authorList>
            <person name="Schachtman D."/>
        </authorList>
    </citation>
    <scope>NUCLEOTIDE SEQUENCE [LARGE SCALE GENOMIC DNA]</scope>
    <source>
        <strain evidence="2 3">DS994</strain>
    </source>
</reference>
<evidence type="ECO:0000313" key="3">
    <source>
        <dbReference type="Proteomes" id="UP001226389"/>
    </source>
</evidence>
<protein>
    <submittedName>
        <fullName evidence="2">Uncharacterized protein</fullName>
    </submittedName>
</protein>
<gene>
    <name evidence="2" type="ORF">J2T22_000682</name>
</gene>
<dbReference type="Proteomes" id="UP001226389">
    <property type="component" value="Unassembled WGS sequence"/>
</dbReference>
<comment type="caution">
    <text evidence="2">The sequence shown here is derived from an EMBL/GenBank/DDBJ whole genome shotgun (WGS) entry which is preliminary data.</text>
</comment>
<accession>A0ABT9UCZ2</accession>
<evidence type="ECO:0000256" key="1">
    <source>
        <dbReference type="SAM" id="MobiDB-lite"/>
    </source>
</evidence>
<evidence type="ECO:0000313" key="2">
    <source>
        <dbReference type="EMBL" id="MDQ0117512.1"/>
    </source>
</evidence>
<feature type="region of interest" description="Disordered" evidence="1">
    <location>
        <begin position="1"/>
        <end position="63"/>
    </location>
</feature>
<keyword evidence="3" id="KW-1185">Reference proteome</keyword>
<sequence length="74" mass="7705">MVNTSGAGFPASGGQRFPVRGGHVDNRAQSDVLGNAPGTWPADHSRRHSDRLSGHGPARVSHGIRALHCVSAGR</sequence>